<evidence type="ECO:0000313" key="3">
    <source>
        <dbReference type="EMBL" id="KLL09718.1"/>
    </source>
</evidence>
<dbReference type="GO" id="GO:0016787">
    <property type="term" value="F:hydrolase activity"/>
    <property type="evidence" value="ECO:0007669"/>
    <property type="project" value="UniProtKB-KW"/>
</dbReference>
<dbReference type="InterPro" id="IPR050266">
    <property type="entry name" value="AB_hydrolase_sf"/>
</dbReference>
<dbReference type="Proteomes" id="UP000035425">
    <property type="component" value="Unassembled WGS sequence"/>
</dbReference>
<keyword evidence="3" id="KW-0378">Hydrolase</keyword>
<dbReference type="Gene3D" id="3.40.50.1820">
    <property type="entry name" value="alpha/beta hydrolase"/>
    <property type="match status" value="1"/>
</dbReference>
<name>A0ABR5EZ44_9ACTN</name>
<reference evidence="3 4" key="1">
    <citation type="submission" date="2014-12" db="EMBL/GenBank/DDBJ databases">
        <title>Frankia sp. BMG5.1 draft genome.</title>
        <authorList>
            <person name="Gtari M."/>
            <person name="Ghodhbane-Gtari F."/>
            <person name="Nouioui I."/>
            <person name="Ktari A."/>
            <person name="Hezbri K."/>
            <person name="Mimouni W."/>
            <person name="Sbissi I."/>
            <person name="Ayari A."/>
            <person name="Yamanaka T."/>
            <person name="Normand P."/>
            <person name="Tisa L.S."/>
            <person name="Boudabous A."/>
        </authorList>
    </citation>
    <scope>NUCLEOTIDE SEQUENCE [LARGE SCALE GENOMIC DNA]</scope>
    <source>
        <strain evidence="3 4">BMG5.1</strain>
    </source>
</reference>
<proteinExistence type="predicted"/>
<accession>A0ABR5EZ44</accession>
<evidence type="ECO:0000259" key="2">
    <source>
        <dbReference type="Pfam" id="PF00561"/>
    </source>
</evidence>
<dbReference type="EMBL" id="JWIO01000063">
    <property type="protein sequence ID" value="KLL09718.1"/>
    <property type="molecule type" value="Genomic_DNA"/>
</dbReference>
<feature type="compositionally biased region" description="Basic and acidic residues" evidence="1">
    <location>
        <begin position="323"/>
        <end position="350"/>
    </location>
</feature>
<feature type="domain" description="AB hydrolase-1" evidence="2">
    <location>
        <begin position="27"/>
        <end position="140"/>
    </location>
</feature>
<feature type="region of interest" description="Disordered" evidence="1">
    <location>
        <begin position="279"/>
        <end position="358"/>
    </location>
</feature>
<dbReference type="PANTHER" id="PTHR43798">
    <property type="entry name" value="MONOACYLGLYCEROL LIPASE"/>
    <property type="match status" value="1"/>
</dbReference>
<organism evidence="3 4">
    <name type="scientific">Protofrankia coriariae</name>
    <dbReference type="NCBI Taxonomy" id="1562887"/>
    <lineage>
        <taxon>Bacteria</taxon>
        <taxon>Bacillati</taxon>
        <taxon>Actinomycetota</taxon>
        <taxon>Actinomycetes</taxon>
        <taxon>Frankiales</taxon>
        <taxon>Frankiaceae</taxon>
        <taxon>Protofrankia</taxon>
    </lineage>
</organism>
<evidence type="ECO:0000313" key="4">
    <source>
        <dbReference type="Proteomes" id="UP000035425"/>
    </source>
</evidence>
<gene>
    <name evidence="3" type="ORF">FrCorBMG51_22910</name>
</gene>
<comment type="caution">
    <text evidence="3">The sequence shown here is derived from an EMBL/GenBank/DDBJ whole genome shotgun (WGS) entry which is preliminary data.</text>
</comment>
<dbReference type="SUPFAM" id="SSF53474">
    <property type="entry name" value="alpha/beta-Hydrolases"/>
    <property type="match status" value="1"/>
</dbReference>
<dbReference type="RefSeq" id="WP_047225076.1">
    <property type="nucleotide sequence ID" value="NZ_JWIO01000063.1"/>
</dbReference>
<dbReference type="Pfam" id="PF00561">
    <property type="entry name" value="Abhydrolase_1"/>
    <property type="match status" value="1"/>
</dbReference>
<feature type="compositionally biased region" description="Low complexity" evidence="1">
    <location>
        <begin position="312"/>
        <end position="322"/>
    </location>
</feature>
<evidence type="ECO:0000256" key="1">
    <source>
        <dbReference type="SAM" id="MobiDB-lite"/>
    </source>
</evidence>
<dbReference type="PANTHER" id="PTHR43798:SF33">
    <property type="entry name" value="HYDROLASE, PUTATIVE (AFU_ORTHOLOGUE AFUA_2G14860)-RELATED"/>
    <property type="match status" value="1"/>
</dbReference>
<protein>
    <submittedName>
        <fullName evidence="3">Alpha/beta hydrolase</fullName>
    </submittedName>
</protein>
<dbReference type="PRINTS" id="PR00111">
    <property type="entry name" value="ABHYDROLASE"/>
</dbReference>
<keyword evidence="4" id="KW-1185">Reference proteome</keyword>
<dbReference type="InterPro" id="IPR000073">
    <property type="entry name" value="AB_hydrolase_1"/>
</dbReference>
<sequence>MPEVLANGVRLHVQRLSPRGGPRPGAPVVVMVHGMVMDNLSSLYFSLGTSLAHAGADVICYDLRGHGRSERTPDGYAMTDALADLSGLLDALGVDRPVHLVGNSYGATMALSYALEHAGQVASLTVIEPPFLVEGLGARMARSLAQVSAGLDDAEVERWLERSAGRAVSRIARGAQALLRETSIARDMLATEPFSPRRLARLDVPVLAVYGANSDIADHAEGLARLVPDCTLIVLAHHTHAVLREATDYLRVLLRWWLFEPGTPVPPYADTAGRRFETPDWVTRMVPPPDLNRPASTPARPDSDPGRLDAAPGRPVSGPSRPSGDHDRPDGGPGRPKEPKEEGEPGRPEESIGTGVPG</sequence>
<dbReference type="InterPro" id="IPR029058">
    <property type="entry name" value="AB_hydrolase_fold"/>
</dbReference>